<dbReference type="Proteomes" id="UP000276133">
    <property type="component" value="Unassembled WGS sequence"/>
</dbReference>
<comment type="caution">
    <text evidence="1">The sequence shown here is derived from an EMBL/GenBank/DDBJ whole genome shotgun (WGS) entry which is preliminary data.</text>
</comment>
<dbReference type="AlphaFoldDB" id="A0A3M7SEE1"/>
<gene>
    <name evidence="1" type="ORF">BpHYR1_009863</name>
</gene>
<evidence type="ECO:0000313" key="2">
    <source>
        <dbReference type="Proteomes" id="UP000276133"/>
    </source>
</evidence>
<keyword evidence="2" id="KW-1185">Reference proteome</keyword>
<accession>A0A3M7SEE1</accession>
<protein>
    <submittedName>
        <fullName evidence="1">Uncharacterized protein</fullName>
    </submittedName>
</protein>
<name>A0A3M7SEE1_BRAPC</name>
<dbReference type="EMBL" id="REGN01001524">
    <property type="protein sequence ID" value="RNA34099.1"/>
    <property type="molecule type" value="Genomic_DNA"/>
</dbReference>
<proteinExistence type="predicted"/>
<organism evidence="1 2">
    <name type="scientific">Brachionus plicatilis</name>
    <name type="common">Marine rotifer</name>
    <name type="synonym">Brachionus muelleri</name>
    <dbReference type="NCBI Taxonomy" id="10195"/>
    <lineage>
        <taxon>Eukaryota</taxon>
        <taxon>Metazoa</taxon>
        <taxon>Spiralia</taxon>
        <taxon>Gnathifera</taxon>
        <taxon>Rotifera</taxon>
        <taxon>Eurotatoria</taxon>
        <taxon>Monogononta</taxon>
        <taxon>Pseudotrocha</taxon>
        <taxon>Ploima</taxon>
        <taxon>Brachionidae</taxon>
        <taxon>Brachionus</taxon>
    </lineage>
</organism>
<evidence type="ECO:0000313" key="1">
    <source>
        <dbReference type="EMBL" id="RNA34099.1"/>
    </source>
</evidence>
<sequence length="64" mass="7824">MVQSSIIWFSIVDYTFKYMNFVYDHRNSIINFNLPKKLVDQLKGKTIHNRYRDFQNYSNKSNKN</sequence>
<reference evidence="1 2" key="1">
    <citation type="journal article" date="2018" name="Sci. Rep.">
        <title>Genomic signatures of local adaptation to the degree of environmental predictability in rotifers.</title>
        <authorList>
            <person name="Franch-Gras L."/>
            <person name="Hahn C."/>
            <person name="Garcia-Roger E.M."/>
            <person name="Carmona M.J."/>
            <person name="Serra M."/>
            <person name="Gomez A."/>
        </authorList>
    </citation>
    <scope>NUCLEOTIDE SEQUENCE [LARGE SCALE GENOMIC DNA]</scope>
    <source>
        <strain evidence="1">HYR1</strain>
    </source>
</reference>